<name>A0A9I9EKC7_CUCME</name>
<protein>
    <recommendedName>
        <fullName evidence="1">DUF8040 domain-containing protein</fullName>
    </recommendedName>
</protein>
<dbReference type="AlphaFoldDB" id="A0A9I9EKC7"/>
<evidence type="ECO:0000313" key="2">
    <source>
        <dbReference type="EnsemblPlants" id="MELO3C034963.2.1"/>
    </source>
</evidence>
<sequence>MLLTLELLKDDNKHLPQTPYNTRHRIRQLPNFRMIHKSDLVCRQNTTVVGLSSTKIVDVEEMVAMFLHVLAHDVKNRIIQREFVRLSETNCLGPLDRSYIKVNVSAANRPTFRTREGKLPQMYWVFVTRKGISYTSSSDRKDLQQTRGFYEMFLHKKTNSKGQRYDNLVPCAKACMNQEGGGHSCRLHLAVKGLLNKSFSYYNELAYMFGHDRTMSHFAETFAYIGMPELTSLDRELLQRHLLSCMDDMRGFVQMPDDERQTFWRVLLRDISR</sequence>
<accession>A0A9I9EKC7</accession>
<dbReference type="Gramene" id="MELO3C034963.2.1">
    <property type="protein sequence ID" value="MELO3C034963.2.1"/>
    <property type="gene ID" value="MELO3C034963.2"/>
</dbReference>
<dbReference type="Pfam" id="PF26138">
    <property type="entry name" value="DUF8040"/>
    <property type="match status" value="1"/>
</dbReference>
<reference evidence="2" key="1">
    <citation type="submission" date="2023-03" db="UniProtKB">
        <authorList>
            <consortium name="EnsemblPlants"/>
        </authorList>
    </citation>
    <scope>IDENTIFICATION</scope>
</reference>
<dbReference type="InterPro" id="IPR058353">
    <property type="entry name" value="DUF8040"/>
</dbReference>
<dbReference type="EnsemblPlants" id="MELO3C034963.2.1">
    <property type="protein sequence ID" value="MELO3C034963.2.1"/>
    <property type="gene ID" value="MELO3C034963.2"/>
</dbReference>
<organism evidence="2">
    <name type="scientific">Cucumis melo</name>
    <name type="common">Muskmelon</name>
    <dbReference type="NCBI Taxonomy" id="3656"/>
    <lineage>
        <taxon>Eukaryota</taxon>
        <taxon>Viridiplantae</taxon>
        <taxon>Streptophyta</taxon>
        <taxon>Embryophyta</taxon>
        <taxon>Tracheophyta</taxon>
        <taxon>Spermatophyta</taxon>
        <taxon>Magnoliopsida</taxon>
        <taxon>eudicotyledons</taxon>
        <taxon>Gunneridae</taxon>
        <taxon>Pentapetalae</taxon>
        <taxon>rosids</taxon>
        <taxon>fabids</taxon>
        <taxon>Cucurbitales</taxon>
        <taxon>Cucurbitaceae</taxon>
        <taxon>Benincaseae</taxon>
        <taxon>Cucumis</taxon>
    </lineage>
</organism>
<feature type="domain" description="DUF8040" evidence="1">
    <location>
        <begin position="24"/>
        <end position="89"/>
    </location>
</feature>
<proteinExistence type="predicted"/>
<evidence type="ECO:0000259" key="1">
    <source>
        <dbReference type="Pfam" id="PF26138"/>
    </source>
</evidence>